<evidence type="ECO:0000313" key="2">
    <source>
        <dbReference type="Proteomes" id="UP000252107"/>
    </source>
</evidence>
<organism evidence="1 2">
    <name type="scientific">Nostoc minutum NIES-26</name>
    <dbReference type="NCBI Taxonomy" id="1844469"/>
    <lineage>
        <taxon>Bacteria</taxon>
        <taxon>Bacillati</taxon>
        <taxon>Cyanobacteriota</taxon>
        <taxon>Cyanophyceae</taxon>
        <taxon>Nostocales</taxon>
        <taxon>Nostocaceae</taxon>
        <taxon>Nostoc</taxon>
    </lineage>
</organism>
<keyword evidence="2" id="KW-1185">Reference proteome</keyword>
<dbReference type="AlphaFoldDB" id="A0A367RV16"/>
<comment type="caution">
    <text evidence="1">The sequence shown here is derived from an EMBL/GenBank/DDBJ whole genome shotgun (WGS) entry which is preliminary data.</text>
</comment>
<evidence type="ECO:0000313" key="1">
    <source>
        <dbReference type="EMBL" id="RCJ39563.1"/>
    </source>
</evidence>
<gene>
    <name evidence="1" type="ORF">A6770_38865</name>
</gene>
<protein>
    <recommendedName>
        <fullName evidence="3">HTH araC/xylS-type domain-containing protein</fullName>
    </recommendedName>
</protein>
<sequence length="71" mass="8334">MNDFSEYFQGDIPSKRLNVLERIKNRKIHQLIRYSTRPLDEAARVYELPHHLLFRYGSSSLLITLDSGLTV</sequence>
<dbReference type="EMBL" id="LXQD01000074">
    <property type="protein sequence ID" value="RCJ39563.1"/>
    <property type="molecule type" value="Genomic_DNA"/>
</dbReference>
<dbReference type="Proteomes" id="UP000252107">
    <property type="component" value="Unassembled WGS sequence"/>
</dbReference>
<evidence type="ECO:0008006" key="3">
    <source>
        <dbReference type="Google" id="ProtNLM"/>
    </source>
</evidence>
<proteinExistence type="predicted"/>
<name>A0A367RV16_9NOSO</name>
<reference evidence="1" key="1">
    <citation type="submission" date="2016-04" db="EMBL/GenBank/DDBJ databases">
        <authorList>
            <person name="Tabuchi Yagui T.R."/>
        </authorList>
    </citation>
    <scope>NUCLEOTIDE SEQUENCE [LARGE SCALE GENOMIC DNA]</scope>
    <source>
        <strain evidence="1">NIES-26</strain>
    </source>
</reference>
<accession>A0A367RV16</accession>